<keyword evidence="3" id="KW-1185">Reference proteome</keyword>
<dbReference type="AlphaFoldDB" id="A0A1M7Z875"/>
<reference evidence="2 3" key="1">
    <citation type="submission" date="2016-12" db="EMBL/GenBank/DDBJ databases">
        <authorList>
            <person name="Song W.-J."/>
            <person name="Kurnit D.M."/>
        </authorList>
    </citation>
    <scope>NUCLEOTIDE SEQUENCE [LARGE SCALE GENOMIC DNA]</scope>
    <source>
        <strain evidence="2 3">DSM 19599</strain>
    </source>
</reference>
<name>A0A1M7Z875_9HYPH</name>
<dbReference type="Proteomes" id="UP000186406">
    <property type="component" value="Unassembled WGS sequence"/>
</dbReference>
<dbReference type="EMBL" id="FRXO01000001">
    <property type="protein sequence ID" value="SHO61153.1"/>
    <property type="molecule type" value="Genomic_DNA"/>
</dbReference>
<dbReference type="PANTHER" id="PTHR36109:SF2">
    <property type="entry name" value="MEMBRANE PROTEIN"/>
    <property type="match status" value="1"/>
</dbReference>
<evidence type="ECO:0000259" key="1">
    <source>
        <dbReference type="Pfam" id="PF11181"/>
    </source>
</evidence>
<proteinExistence type="predicted"/>
<dbReference type="OrthoDB" id="8455189at2"/>
<evidence type="ECO:0000313" key="3">
    <source>
        <dbReference type="Proteomes" id="UP000186406"/>
    </source>
</evidence>
<dbReference type="PANTHER" id="PTHR36109">
    <property type="entry name" value="MEMBRANE PROTEIN-RELATED"/>
    <property type="match status" value="1"/>
</dbReference>
<dbReference type="STRING" id="1123029.SAMN02745172_00631"/>
<protein>
    <recommendedName>
        <fullName evidence="1">General stress protein 17M-like domain-containing protein</fullName>
    </recommendedName>
</protein>
<sequence length="203" mass="20647">MTTVSGLFDTYDDAVIAVNKLEALGIDRDDISIVANNADEWYSDDVRPAERRDTASNAGDDAATGAGVGALVGGAGGLLAGLGMLAIPGVGPVVAAGWLVATGVGAVAGAAAGGAVGGLVGAMTAQGVPEREANLYAEGVRRGGTLVSARVHDGLVPEATAILRNGVDMTSREQLYRSEGWSRFDPDAPLYTADEAARERSRY</sequence>
<evidence type="ECO:0000313" key="2">
    <source>
        <dbReference type="EMBL" id="SHO61153.1"/>
    </source>
</evidence>
<dbReference type="InterPro" id="IPR052948">
    <property type="entry name" value="Low_temp-induced_all0457"/>
</dbReference>
<accession>A0A1M7Z875</accession>
<dbReference type="Pfam" id="PF11181">
    <property type="entry name" value="YflT"/>
    <property type="match status" value="1"/>
</dbReference>
<dbReference type="InterPro" id="IPR025889">
    <property type="entry name" value="GSP17M-like_dom"/>
</dbReference>
<feature type="domain" description="General stress protein 17M-like" evidence="1">
    <location>
        <begin position="6"/>
        <end position="73"/>
    </location>
</feature>
<dbReference type="RefSeq" id="WP_073625692.1">
    <property type="nucleotide sequence ID" value="NZ_FRXO01000001.1"/>
</dbReference>
<organism evidence="2 3">
    <name type="scientific">Pseudoxanthobacter soli DSM 19599</name>
    <dbReference type="NCBI Taxonomy" id="1123029"/>
    <lineage>
        <taxon>Bacteria</taxon>
        <taxon>Pseudomonadati</taxon>
        <taxon>Pseudomonadota</taxon>
        <taxon>Alphaproteobacteria</taxon>
        <taxon>Hyphomicrobiales</taxon>
        <taxon>Segnochrobactraceae</taxon>
        <taxon>Pseudoxanthobacter</taxon>
    </lineage>
</organism>
<gene>
    <name evidence="2" type="ORF">SAMN02745172_00631</name>
</gene>